<dbReference type="PANTHER" id="PTHR37707">
    <property type="entry name" value="MATERNAL EFFECT EMBRYO ARREST 9"/>
    <property type="match status" value="1"/>
</dbReference>
<organism evidence="1 2">
    <name type="scientific">Dorcoceras hygrometricum</name>
    <dbReference type="NCBI Taxonomy" id="472368"/>
    <lineage>
        <taxon>Eukaryota</taxon>
        <taxon>Viridiplantae</taxon>
        <taxon>Streptophyta</taxon>
        <taxon>Embryophyta</taxon>
        <taxon>Tracheophyta</taxon>
        <taxon>Spermatophyta</taxon>
        <taxon>Magnoliopsida</taxon>
        <taxon>eudicotyledons</taxon>
        <taxon>Gunneridae</taxon>
        <taxon>Pentapetalae</taxon>
        <taxon>asterids</taxon>
        <taxon>lamiids</taxon>
        <taxon>Lamiales</taxon>
        <taxon>Gesneriaceae</taxon>
        <taxon>Didymocarpoideae</taxon>
        <taxon>Trichosporeae</taxon>
        <taxon>Loxocarpinae</taxon>
        <taxon>Dorcoceras</taxon>
    </lineage>
</organism>
<dbReference type="Proteomes" id="UP000250235">
    <property type="component" value="Unassembled WGS sequence"/>
</dbReference>
<proteinExistence type="predicted"/>
<dbReference type="AlphaFoldDB" id="A0A2Z7AMP2"/>
<evidence type="ECO:0000313" key="1">
    <source>
        <dbReference type="EMBL" id="KZV22726.1"/>
    </source>
</evidence>
<evidence type="ECO:0000313" key="2">
    <source>
        <dbReference type="Proteomes" id="UP000250235"/>
    </source>
</evidence>
<dbReference type="OrthoDB" id="992831at2759"/>
<gene>
    <name evidence="1" type="ORF">F511_05358</name>
</gene>
<reference evidence="1 2" key="1">
    <citation type="journal article" date="2015" name="Proc. Natl. Acad. Sci. U.S.A.">
        <title>The resurrection genome of Boea hygrometrica: A blueprint for survival of dehydration.</title>
        <authorList>
            <person name="Xiao L."/>
            <person name="Yang G."/>
            <person name="Zhang L."/>
            <person name="Yang X."/>
            <person name="Zhao S."/>
            <person name="Ji Z."/>
            <person name="Zhou Q."/>
            <person name="Hu M."/>
            <person name="Wang Y."/>
            <person name="Chen M."/>
            <person name="Xu Y."/>
            <person name="Jin H."/>
            <person name="Xiao X."/>
            <person name="Hu G."/>
            <person name="Bao F."/>
            <person name="Hu Y."/>
            <person name="Wan P."/>
            <person name="Li L."/>
            <person name="Deng X."/>
            <person name="Kuang T."/>
            <person name="Xiang C."/>
            <person name="Zhu J.K."/>
            <person name="Oliver M.J."/>
            <person name="He Y."/>
        </authorList>
    </citation>
    <scope>NUCLEOTIDE SEQUENCE [LARGE SCALE GENOMIC DNA]</scope>
    <source>
        <strain evidence="2">cv. XS01</strain>
    </source>
</reference>
<keyword evidence="2" id="KW-1185">Reference proteome</keyword>
<dbReference type="PANTHER" id="PTHR37707:SF1">
    <property type="entry name" value="MATERNAL EFFECT EMBRYO ARREST 9"/>
    <property type="match status" value="1"/>
</dbReference>
<dbReference type="EMBL" id="KV014110">
    <property type="protein sequence ID" value="KZV22726.1"/>
    <property type="molecule type" value="Genomic_DNA"/>
</dbReference>
<name>A0A2Z7AMP2_9LAMI</name>
<accession>A0A2Z7AMP2</accession>
<protein>
    <submittedName>
        <fullName evidence="1">Uncharacterized protein</fullName>
    </submittedName>
</protein>
<sequence>MEALFAEFASLSDQSLRDKSFDPSTIEDLLKLFELEAYKAWASQELDHQDELAQSESHIKESEEYLDSAMEDAMAEFRLFEEEMDKLCQSEYSSLIHVAETARKLGKNLEKAADFAATKYVEAAVGSAVASMKSAAKAISNNRNKIHPA</sequence>